<protein>
    <submittedName>
        <fullName evidence="1">Uncharacterized protein</fullName>
    </submittedName>
</protein>
<dbReference type="KEGG" id="fya:KMW28_08525"/>
<evidence type="ECO:0000313" key="1">
    <source>
        <dbReference type="EMBL" id="QWG03612.1"/>
    </source>
</evidence>
<proteinExistence type="predicted"/>
<reference evidence="1 2" key="1">
    <citation type="submission" date="2021-05" db="EMBL/GenBank/DDBJ databases">
        <title>Comparative genomic studies on the polysaccharide-degrading batcterial strains of the Flammeovirga genus.</title>
        <authorList>
            <person name="Zewei F."/>
            <person name="Zheng Z."/>
            <person name="Yu L."/>
            <person name="Ruyue G."/>
            <person name="Yanhong M."/>
            <person name="Yuanyuan C."/>
            <person name="Jingyan G."/>
            <person name="Wenjun H."/>
        </authorList>
    </citation>
    <scope>NUCLEOTIDE SEQUENCE [LARGE SCALE GENOMIC DNA]</scope>
    <source>
        <strain evidence="1 2">NBRC:100898</strain>
    </source>
</reference>
<keyword evidence="2" id="KW-1185">Reference proteome</keyword>
<dbReference type="Proteomes" id="UP000678679">
    <property type="component" value="Chromosome 1"/>
</dbReference>
<name>A0AAX1N834_9BACT</name>
<organism evidence="1 2">
    <name type="scientific">Flammeovirga yaeyamensis</name>
    <dbReference type="NCBI Taxonomy" id="367791"/>
    <lineage>
        <taxon>Bacteria</taxon>
        <taxon>Pseudomonadati</taxon>
        <taxon>Bacteroidota</taxon>
        <taxon>Cytophagia</taxon>
        <taxon>Cytophagales</taxon>
        <taxon>Flammeovirgaceae</taxon>
        <taxon>Flammeovirga</taxon>
    </lineage>
</organism>
<gene>
    <name evidence="1" type="ORF">KMW28_08525</name>
</gene>
<dbReference type="RefSeq" id="WP_169664595.1">
    <property type="nucleotide sequence ID" value="NZ_CP076132.1"/>
</dbReference>
<dbReference type="EMBL" id="CP076132">
    <property type="protein sequence ID" value="QWG03612.1"/>
    <property type="molecule type" value="Genomic_DNA"/>
</dbReference>
<sequence length="191" mass="23053">MKVIKDNRTIELNEKLKNEIFTMNFLSNKAYFPDKILNNNDYNLFISFDFDFCDEVELLFKNMIYKHKESRFFMSTMSPMELNDFELEYEVDLKNNKIEDLIYSDLELFKSEPDFYISHTDIGTVVLIYDLSKDFVILIDCDSNVIYIMINKNYYISNDIEIPNTFHSINDDIFRDDFSKEYHQDLLRNYL</sequence>
<accession>A0AAX1N834</accession>
<dbReference type="AlphaFoldDB" id="A0AAX1N834"/>
<evidence type="ECO:0000313" key="2">
    <source>
        <dbReference type="Proteomes" id="UP000678679"/>
    </source>
</evidence>